<keyword evidence="12" id="KW-1185">Reference proteome</keyword>
<dbReference type="Pfam" id="PF00270">
    <property type="entry name" value="DEAD"/>
    <property type="match status" value="1"/>
</dbReference>
<dbReference type="InterPro" id="IPR011545">
    <property type="entry name" value="DEAD/DEAH_box_helicase_dom"/>
</dbReference>
<feature type="region of interest" description="Disordered" evidence="7">
    <location>
        <begin position="561"/>
        <end position="620"/>
    </location>
</feature>
<dbReference type="PROSITE" id="PS51194">
    <property type="entry name" value="HELICASE_CTER"/>
    <property type="match status" value="1"/>
</dbReference>
<dbReference type="SMART" id="SM00487">
    <property type="entry name" value="DEXDc"/>
    <property type="match status" value="1"/>
</dbReference>
<feature type="compositionally biased region" description="Low complexity" evidence="7">
    <location>
        <begin position="23"/>
        <end position="53"/>
    </location>
</feature>
<evidence type="ECO:0000259" key="10">
    <source>
        <dbReference type="PROSITE" id="PS51195"/>
    </source>
</evidence>
<feature type="compositionally biased region" description="Basic and acidic residues" evidence="7">
    <location>
        <begin position="383"/>
        <end position="396"/>
    </location>
</feature>
<dbReference type="PANTHER" id="PTHR47959:SF13">
    <property type="entry name" value="ATP-DEPENDENT RNA HELICASE RHLE"/>
    <property type="match status" value="1"/>
</dbReference>
<keyword evidence="3 11" id="KW-0347">Helicase</keyword>
<feature type="region of interest" description="Disordered" evidence="7">
    <location>
        <begin position="1"/>
        <end position="91"/>
    </location>
</feature>
<evidence type="ECO:0000313" key="11">
    <source>
        <dbReference type="EMBL" id="SUD49197.1"/>
    </source>
</evidence>
<dbReference type="InterPro" id="IPR044742">
    <property type="entry name" value="DEAD/DEAH_RhlB"/>
</dbReference>
<evidence type="ECO:0000313" key="12">
    <source>
        <dbReference type="Proteomes" id="UP000255467"/>
    </source>
</evidence>
<dbReference type="GO" id="GO:0005829">
    <property type="term" value="C:cytosol"/>
    <property type="evidence" value="ECO:0007669"/>
    <property type="project" value="TreeGrafter"/>
</dbReference>
<evidence type="ECO:0000256" key="5">
    <source>
        <dbReference type="ARBA" id="ARBA00038437"/>
    </source>
</evidence>
<keyword evidence="2 11" id="KW-0378">Hydrolase</keyword>
<dbReference type="PANTHER" id="PTHR47959">
    <property type="entry name" value="ATP-DEPENDENT RNA HELICASE RHLE-RELATED"/>
    <property type="match status" value="1"/>
</dbReference>
<comment type="similarity">
    <text evidence="5">Belongs to the DEAD box helicase family.</text>
</comment>
<evidence type="ECO:0000256" key="4">
    <source>
        <dbReference type="ARBA" id="ARBA00022840"/>
    </source>
</evidence>
<evidence type="ECO:0000259" key="9">
    <source>
        <dbReference type="PROSITE" id="PS51194"/>
    </source>
</evidence>
<reference evidence="11 12" key="1">
    <citation type="submission" date="2018-06" db="EMBL/GenBank/DDBJ databases">
        <authorList>
            <consortium name="Pathogen Informatics"/>
            <person name="Doyle S."/>
        </authorList>
    </citation>
    <scope>NUCLEOTIDE SEQUENCE [LARGE SCALE GENOMIC DNA]</scope>
    <source>
        <strain evidence="11 12">NCTC1934</strain>
    </source>
</reference>
<dbReference type="EMBL" id="UGRY01000006">
    <property type="protein sequence ID" value="SUD49197.1"/>
    <property type="molecule type" value="Genomic_DNA"/>
</dbReference>
<name>A0A379JKQ6_9NOCA</name>
<keyword evidence="4" id="KW-0067">ATP-binding</keyword>
<feature type="domain" description="Helicase C-terminal" evidence="9">
    <location>
        <begin position="410"/>
        <end position="556"/>
    </location>
</feature>
<dbReference type="PROSITE" id="PS51192">
    <property type="entry name" value="HELICASE_ATP_BIND_1"/>
    <property type="match status" value="1"/>
</dbReference>
<dbReference type="Pfam" id="PF00271">
    <property type="entry name" value="Helicase_C"/>
    <property type="match status" value="1"/>
</dbReference>
<dbReference type="GO" id="GO:0003724">
    <property type="term" value="F:RNA helicase activity"/>
    <property type="evidence" value="ECO:0007669"/>
    <property type="project" value="UniProtKB-EC"/>
</dbReference>
<feature type="compositionally biased region" description="Low complexity" evidence="7">
    <location>
        <begin position="578"/>
        <end position="591"/>
    </location>
</feature>
<feature type="compositionally biased region" description="Polar residues" evidence="7">
    <location>
        <begin position="72"/>
        <end position="81"/>
    </location>
</feature>
<evidence type="ECO:0000256" key="6">
    <source>
        <dbReference type="PROSITE-ProRule" id="PRU00552"/>
    </source>
</evidence>
<dbReference type="Gene3D" id="3.40.50.300">
    <property type="entry name" value="P-loop containing nucleotide triphosphate hydrolases"/>
    <property type="match status" value="2"/>
</dbReference>
<evidence type="ECO:0000259" key="8">
    <source>
        <dbReference type="PROSITE" id="PS51192"/>
    </source>
</evidence>
<evidence type="ECO:0000256" key="2">
    <source>
        <dbReference type="ARBA" id="ARBA00022801"/>
    </source>
</evidence>
<gene>
    <name evidence="11" type="ORF">NCTC1934_06549</name>
</gene>
<dbReference type="InterPro" id="IPR001650">
    <property type="entry name" value="Helicase_C-like"/>
</dbReference>
<dbReference type="SUPFAM" id="SSF52540">
    <property type="entry name" value="P-loop containing nucleoside triphosphate hydrolases"/>
    <property type="match status" value="2"/>
</dbReference>
<dbReference type="InterPro" id="IPR050079">
    <property type="entry name" value="DEAD_box_RNA_helicase"/>
</dbReference>
<feature type="short sequence motif" description="Q motif" evidence="6">
    <location>
        <begin position="107"/>
        <end position="135"/>
    </location>
</feature>
<dbReference type="CDD" id="cd18787">
    <property type="entry name" value="SF2_C_DEAD"/>
    <property type="match status" value="1"/>
</dbReference>
<protein>
    <submittedName>
        <fullName evidence="11">Probable DEAD-box ATP-dependent RNA helicase SA1885</fullName>
        <ecNumber evidence="11">3.6.4.13</ecNumber>
    </submittedName>
</protein>
<dbReference type="InterPro" id="IPR014001">
    <property type="entry name" value="Helicase_ATP-bd"/>
</dbReference>
<dbReference type="GO" id="GO:0016787">
    <property type="term" value="F:hydrolase activity"/>
    <property type="evidence" value="ECO:0007669"/>
    <property type="project" value="UniProtKB-KW"/>
</dbReference>
<dbReference type="AlphaFoldDB" id="A0A379JKQ6"/>
<dbReference type="STRING" id="1406858.GCA_000710895_02625"/>
<evidence type="ECO:0000256" key="7">
    <source>
        <dbReference type="SAM" id="MobiDB-lite"/>
    </source>
</evidence>
<dbReference type="Proteomes" id="UP000255467">
    <property type="component" value="Unassembled WGS sequence"/>
</dbReference>
<keyword evidence="1" id="KW-0547">Nucleotide-binding</keyword>
<accession>A0A379JKQ6</accession>
<dbReference type="GO" id="GO:0005524">
    <property type="term" value="F:ATP binding"/>
    <property type="evidence" value="ECO:0007669"/>
    <property type="project" value="UniProtKB-KW"/>
</dbReference>
<proteinExistence type="inferred from homology"/>
<sequence length="620" mass="64824">MPDPAARRAAAHQGTASDAAGSDALTPPDTAASTDTAVSNDTAASTDTATPDDTAARESAASDTPYADSRTADPTVSQPSDTAARDRNPGFARAEETVRYAVVSRPLTFADLGLPPVLVHALRRDGIERPFPIQGAVIPDVLAGRDVLGRAATGSGKTLAFGVPMLVRLSGAPARPGRPRGVILAPTRELAQQIEAALDEPALSQGIRLASAVGGLPIKRQEERLARGVDLLIATPGRLTDLIGRRAVDLSEVRAITVDEADHMAELGFLPQLTAVLNRIPEDAQKLLFSATLDQAVDGLVARYLRDPVRHTVSGRPGETEHGAPSPHHRPGTGRAERAGTVSDTPNHPGDEADSPTAGPRAAHGSADRDRPPPRATDGSRVPSDRPGGEAVAEHDRAVGHYAVRVRRGDKYAVVAEIAARAGRTLLFVRTQYGVDKLARRLREAGVAAAALHGGKAQNQRTRTLAAFAAGTAPVLVATDVAARGIHVDGIDLVVHVDPPADPKDYVHRAGRTARAGATGTVVTIVTPTDQEPWAAIVSAAGVSVTDIDARPGDRRLAELIGARRPSGVPVPDPASPTAPETTAPQQVSPSEPRRPRPTSRSGSRVHTKKRKPGSARRSR</sequence>
<evidence type="ECO:0000256" key="3">
    <source>
        <dbReference type="ARBA" id="ARBA00022806"/>
    </source>
</evidence>
<dbReference type="CDD" id="cd00268">
    <property type="entry name" value="DEADc"/>
    <property type="match status" value="1"/>
</dbReference>
<dbReference type="InterPro" id="IPR014014">
    <property type="entry name" value="RNA_helicase_DEAD_Q_motif"/>
</dbReference>
<dbReference type="PROSITE" id="PS51195">
    <property type="entry name" value="Q_MOTIF"/>
    <property type="match status" value="1"/>
</dbReference>
<dbReference type="InterPro" id="IPR027417">
    <property type="entry name" value="P-loop_NTPase"/>
</dbReference>
<feature type="domain" description="DEAD-box RNA helicase Q" evidence="10">
    <location>
        <begin position="107"/>
        <end position="135"/>
    </location>
</feature>
<feature type="domain" description="Helicase ATP-binding" evidence="8">
    <location>
        <begin position="138"/>
        <end position="311"/>
    </location>
</feature>
<feature type="compositionally biased region" description="Basic residues" evidence="7">
    <location>
        <begin position="604"/>
        <end position="620"/>
    </location>
</feature>
<dbReference type="EC" id="3.6.4.13" evidence="11"/>
<dbReference type="SMART" id="SM00490">
    <property type="entry name" value="HELICc"/>
    <property type="match status" value="1"/>
</dbReference>
<organism evidence="11 12">
    <name type="scientific">Nocardia otitidiscaviarum</name>
    <dbReference type="NCBI Taxonomy" id="1823"/>
    <lineage>
        <taxon>Bacteria</taxon>
        <taxon>Bacillati</taxon>
        <taxon>Actinomycetota</taxon>
        <taxon>Actinomycetes</taxon>
        <taxon>Mycobacteriales</taxon>
        <taxon>Nocardiaceae</taxon>
        <taxon>Nocardia</taxon>
    </lineage>
</organism>
<evidence type="ECO:0000256" key="1">
    <source>
        <dbReference type="ARBA" id="ARBA00022741"/>
    </source>
</evidence>
<feature type="region of interest" description="Disordered" evidence="7">
    <location>
        <begin position="311"/>
        <end position="396"/>
    </location>
</feature>
<dbReference type="GO" id="GO:0003676">
    <property type="term" value="F:nucleic acid binding"/>
    <property type="evidence" value="ECO:0007669"/>
    <property type="project" value="InterPro"/>
</dbReference>